<keyword evidence="2" id="KW-1185">Reference proteome</keyword>
<organism evidence="1 2">
    <name type="scientific">Alkalibacterium olivapovliticus</name>
    <dbReference type="NCBI Taxonomy" id="99907"/>
    <lineage>
        <taxon>Bacteria</taxon>
        <taxon>Bacillati</taxon>
        <taxon>Bacillota</taxon>
        <taxon>Bacilli</taxon>
        <taxon>Lactobacillales</taxon>
        <taxon>Carnobacteriaceae</taxon>
        <taxon>Alkalibacterium</taxon>
    </lineage>
</organism>
<protein>
    <submittedName>
        <fullName evidence="1">Uncharacterized protein</fullName>
    </submittedName>
</protein>
<reference evidence="1 2" key="1">
    <citation type="submission" date="2018-03" db="EMBL/GenBank/DDBJ databases">
        <title>Genomic Encyclopedia of Archaeal and Bacterial Type Strains, Phase II (KMG-II): from individual species to whole genera.</title>
        <authorList>
            <person name="Goeker M."/>
        </authorList>
    </citation>
    <scope>NUCLEOTIDE SEQUENCE [LARGE SCALE GENOMIC DNA]</scope>
    <source>
        <strain evidence="1 2">DSM 13175</strain>
    </source>
</reference>
<evidence type="ECO:0000313" key="1">
    <source>
        <dbReference type="EMBL" id="PRY82867.1"/>
    </source>
</evidence>
<sequence>MRLREVQKVIADNLPNLLNIEGEDFSRSGTSYKRVHAYDMIRASTINLLNTGLFEPEKEIIESKELLSLVNSNTMTFDKNSYIEFIRVINRVAYKSEAMETLITSSLHSELENDSSLIINLPSRELSIIEFNEIINILDNVFKLLHGSIKDFQSEVIIENFDVGSEWLILSLLSNSAVKLFGSLVTIVQRAQVGNRQIKALDRQLESLDLTEDTKQRVIEAQVEFNLALYGKLADEYLDTNDLENQAEIHSRMTKVLENMDKLLSKGVGFEAAISASNEVAKTFPPIQEQKLLDQAKILDTLKNLPVKGSDQATD</sequence>
<dbReference type="OrthoDB" id="2050388at2"/>
<evidence type="ECO:0000313" key="2">
    <source>
        <dbReference type="Proteomes" id="UP000238205"/>
    </source>
</evidence>
<proteinExistence type="predicted"/>
<name>A0A2T0W817_9LACT</name>
<accession>A0A2T0W817</accession>
<dbReference type="EMBL" id="PVTO01000008">
    <property type="protein sequence ID" value="PRY82867.1"/>
    <property type="molecule type" value="Genomic_DNA"/>
</dbReference>
<dbReference type="RefSeq" id="WP_106192595.1">
    <property type="nucleotide sequence ID" value="NZ_PVTO01000008.1"/>
</dbReference>
<dbReference type="AlphaFoldDB" id="A0A2T0W817"/>
<gene>
    <name evidence="1" type="ORF">CLV38_10877</name>
</gene>
<comment type="caution">
    <text evidence="1">The sequence shown here is derived from an EMBL/GenBank/DDBJ whole genome shotgun (WGS) entry which is preliminary data.</text>
</comment>
<dbReference type="Proteomes" id="UP000238205">
    <property type="component" value="Unassembled WGS sequence"/>
</dbReference>